<dbReference type="Gene3D" id="2.30.330.10">
    <property type="entry name" value="SpoA-like"/>
    <property type="match status" value="1"/>
</dbReference>
<comment type="similarity">
    <text evidence="2">Belongs to the FliN/MopA/SpaO family.</text>
</comment>
<dbReference type="InterPro" id="IPR001172">
    <property type="entry name" value="FliN_T3SS_HrcQb"/>
</dbReference>
<evidence type="ECO:0000256" key="2">
    <source>
        <dbReference type="ARBA" id="ARBA00009226"/>
    </source>
</evidence>
<keyword evidence="3" id="KW-1003">Cell membrane</keyword>
<dbReference type="PANTHER" id="PTHR43484">
    <property type="match status" value="1"/>
</dbReference>
<evidence type="ECO:0000256" key="6">
    <source>
        <dbReference type="ARBA" id="ARBA00023136"/>
    </source>
</evidence>
<dbReference type="Proteomes" id="UP000184148">
    <property type="component" value="Unassembled WGS sequence"/>
</dbReference>
<dbReference type="GO" id="GO:0006935">
    <property type="term" value="P:chemotaxis"/>
    <property type="evidence" value="ECO:0007669"/>
    <property type="project" value="UniProtKB-KW"/>
</dbReference>
<dbReference type="GO" id="GO:0071973">
    <property type="term" value="P:bacterial-type flagellum-dependent cell motility"/>
    <property type="evidence" value="ECO:0007669"/>
    <property type="project" value="InterPro"/>
</dbReference>
<dbReference type="STRING" id="1121429.SAMN02745133_02466"/>
<accession>A0A1M5B4I2</accession>
<dbReference type="SUPFAM" id="SSF101801">
    <property type="entry name" value="Surface presentation of antigens (SPOA)"/>
    <property type="match status" value="1"/>
</dbReference>
<evidence type="ECO:0000313" key="9">
    <source>
        <dbReference type="Proteomes" id="UP000184148"/>
    </source>
</evidence>
<dbReference type="EMBL" id="FQUY01000020">
    <property type="protein sequence ID" value="SHF37102.1"/>
    <property type="molecule type" value="Genomic_DNA"/>
</dbReference>
<name>A0A1M5B4I2_9FIRM</name>
<dbReference type="GO" id="GO:0003774">
    <property type="term" value="F:cytoskeletal motor activity"/>
    <property type="evidence" value="ECO:0007669"/>
    <property type="project" value="InterPro"/>
</dbReference>
<keyword evidence="9" id="KW-1185">Reference proteome</keyword>
<reference evidence="9" key="1">
    <citation type="submission" date="2016-11" db="EMBL/GenBank/DDBJ databases">
        <authorList>
            <person name="Varghese N."/>
            <person name="Submissions S."/>
        </authorList>
    </citation>
    <scope>NUCLEOTIDE SEQUENCE [LARGE SCALE GENOMIC DNA]</scope>
    <source>
        <strain evidence="9">DSM 12395</strain>
    </source>
</reference>
<feature type="domain" description="Flagellar motor switch protein FliN-like C-terminal" evidence="7">
    <location>
        <begin position="49"/>
        <end position="119"/>
    </location>
</feature>
<keyword evidence="8" id="KW-0282">Flagellum</keyword>
<evidence type="ECO:0000256" key="4">
    <source>
        <dbReference type="ARBA" id="ARBA00022500"/>
    </source>
</evidence>
<evidence type="ECO:0000256" key="3">
    <source>
        <dbReference type="ARBA" id="ARBA00022475"/>
    </source>
</evidence>
<gene>
    <name evidence="8" type="ORF">SAMN02745133_02466</name>
</gene>
<keyword evidence="8" id="KW-0966">Cell projection</keyword>
<protein>
    <submittedName>
        <fullName evidence="8">Flagellar motor switch protein FliN/FliY</fullName>
    </submittedName>
</protein>
<keyword evidence="6" id="KW-0472">Membrane</keyword>
<comment type="subcellular location">
    <subcellularLocation>
        <location evidence="1">Cell membrane</location>
        <topology evidence="1">Peripheral membrane protein</topology>
        <orientation evidence="1">Cytoplasmic side</orientation>
    </subcellularLocation>
</comment>
<dbReference type="AlphaFoldDB" id="A0A1M5B4I2"/>
<dbReference type="InterPro" id="IPR051469">
    <property type="entry name" value="FliN/MopA/SpaO"/>
</dbReference>
<keyword evidence="8" id="KW-0969">Cilium</keyword>
<dbReference type="OrthoDB" id="9773459at2"/>
<keyword evidence="5" id="KW-0283">Flagellar rotation</keyword>
<dbReference type="PRINTS" id="PR00956">
    <property type="entry name" value="FLGMOTORFLIN"/>
</dbReference>
<dbReference type="InterPro" id="IPR036429">
    <property type="entry name" value="SpoA-like_sf"/>
</dbReference>
<keyword evidence="4" id="KW-0145">Chemotaxis</keyword>
<sequence length="129" mass="14428">MMTEKEIEQFLSELDGTQSRGEAAVKKVRFPPLDSLQQQGRAIKTGLAHIEDVKVTISAELGEKIMKFREVLNLDVGSVIDLEKSAGDAIHIYLNEKKTALGEIIVVNDNFAVRINKILPPKNIRRESE</sequence>
<dbReference type="PANTHER" id="PTHR43484:SF1">
    <property type="entry name" value="FLAGELLAR MOTOR SWITCH PROTEIN FLIN"/>
    <property type="match status" value="1"/>
</dbReference>
<dbReference type="Pfam" id="PF01052">
    <property type="entry name" value="FliMN_C"/>
    <property type="match status" value="1"/>
</dbReference>
<dbReference type="InterPro" id="IPR001543">
    <property type="entry name" value="FliN-like_C"/>
</dbReference>
<evidence type="ECO:0000313" key="8">
    <source>
        <dbReference type="EMBL" id="SHF37102.1"/>
    </source>
</evidence>
<proteinExistence type="inferred from homology"/>
<organism evidence="8 9">
    <name type="scientific">Desulforamulus putei DSM 12395</name>
    <dbReference type="NCBI Taxonomy" id="1121429"/>
    <lineage>
        <taxon>Bacteria</taxon>
        <taxon>Bacillati</taxon>
        <taxon>Bacillota</taxon>
        <taxon>Clostridia</taxon>
        <taxon>Eubacteriales</taxon>
        <taxon>Peptococcaceae</taxon>
        <taxon>Desulforamulus</taxon>
    </lineage>
</organism>
<evidence type="ECO:0000259" key="7">
    <source>
        <dbReference type="Pfam" id="PF01052"/>
    </source>
</evidence>
<dbReference type="RefSeq" id="WP_073239687.1">
    <property type="nucleotide sequence ID" value="NZ_FQUY01000020.1"/>
</dbReference>
<dbReference type="GO" id="GO:0009425">
    <property type="term" value="C:bacterial-type flagellum basal body"/>
    <property type="evidence" value="ECO:0007669"/>
    <property type="project" value="InterPro"/>
</dbReference>
<evidence type="ECO:0000256" key="5">
    <source>
        <dbReference type="ARBA" id="ARBA00022779"/>
    </source>
</evidence>
<evidence type="ECO:0000256" key="1">
    <source>
        <dbReference type="ARBA" id="ARBA00004413"/>
    </source>
</evidence>
<dbReference type="GO" id="GO:0005886">
    <property type="term" value="C:plasma membrane"/>
    <property type="evidence" value="ECO:0007669"/>
    <property type="project" value="UniProtKB-SubCell"/>
</dbReference>